<sequence length="42" mass="4656">MLTDNCDPDSFGFKERFGVSLKGALIVISTRSGKEVDHEQDI</sequence>
<organism evidence="1 2">
    <name type="scientific">Roseibium porphyridii</name>
    <dbReference type="NCBI Taxonomy" id="2866279"/>
    <lineage>
        <taxon>Bacteria</taxon>
        <taxon>Pseudomonadati</taxon>
        <taxon>Pseudomonadota</taxon>
        <taxon>Alphaproteobacteria</taxon>
        <taxon>Hyphomicrobiales</taxon>
        <taxon>Stappiaceae</taxon>
        <taxon>Roseibium</taxon>
    </lineage>
</organism>
<dbReference type="EMBL" id="CP120863">
    <property type="protein sequence ID" value="WFE92054.1"/>
    <property type="molecule type" value="Genomic_DNA"/>
</dbReference>
<dbReference type="Proteomes" id="UP001209803">
    <property type="component" value="Chromosome"/>
</dbReference>
<keyword evidence="2" id="KW-1185">Reference proteome</keyword>
<evidence type="ECO:0000313" key="1">
    <source>
        <dbReference type="EMBL" id="WFE92054.1"/>
    </source>
</evidence>
<accession>A0ABY8F9H1</accession>
<evidence type="ECO:0000313" key="2">
    <source>
        <dbReference type="Proteomes" id="UP001209803"/>
    </source>
</evidence>
<proteinExistence type="predicted"/>
<reference evidence="1 2" key="1">
    <citation type="submission" date="2023-03" db="EMBL/GenBank/DDBJ databases">
        <title>Roseibium porphyridii sp. nov. and Roseibium rhodosorbium sp. nov. isolated from marine algae, Porphyridium cruentum and Rhodosorus marinus, respectively.</title>
        <authorList>
            <person name="Lee M.W."/>
            <person name="Choi B.J."/>
            <person name="Lee J.K."/>
            <person name="Choi D.G."/>
            <person name="Baek J.H."/>
            <person name="Bayburt H."/>
            <person name="Kim J.M."/>
            <person name="Han D.M."/>
            <person name="Kim K.H."/>
            <person name="Jeon C.O."/>
        </authorList>
    </citation>
    <scope>NUCLEOTIDE SEQUENCE [LARGE SCALE GENOMIC DNA]</scope>
    <source>
        <strain evidence="1 2">KMA01</strain>
    </source>
</reference>
<protein>
    <submittedName>
        <fullName evidence="1">Uncharacterized protein</fullName>
    </submittedName>
</protein>
<gene>
    <name evidence="1" type="ORF">K1718_12010</name>
</gene>
<dbReference type="RefSeq" id="WP_265684567.1">
    <property type="nucleotide sequence ID" value="NZ_CP120863.1"/>
</dbReference>
<name>A0ABY8F9H1_9HYPH</name>